<evidence type="ECO:0000256" key="3">
    <source>
        <dbReference type="ARBA" id="ARBA00022630"/>
    </source>
</evidence>
<dbReference type="InterPro" id="IPR036250">
    <property type="entry name" value="AcylCo_DH-like_C"/>
</dbReference>
<dbReference type="GO" id="GO:0050660">
    <property type="term" value="F:flavin adenine dinucleotide binding"/>
    <property type="evidence" value="ECO:0007669"/>
    <property type="project" value="InterPro"/>
</dbReference>
<dbReference type="Gene3D" id="2.40.110.10">
    <property type="entry name" value="Butyryl-CoA Dehydrogenase, subunit A, domain 2"/>
    <property type="match status" value="1"/>
</dbReference>
<dbReference type="Pfam" id="PF02770">
    <property type="entry name" value="Acyl-CoA_dh_M"/>
    <property type="match status" value="1"/>
</dbReference>
<dbReference type="InterPro" id="IPR037069">
    <property type="entry name" value="AcylCoA_DH/ox_N_sf"/>
</dbReference>
<dbReference type="InterPro" id="IPR009100">
    <property type="entry name" value="AcylCoA_DH/oxidase_NM_dom_sf"/>
</dbReference>
<reference evidence="11 12" key="1">
    <citation type="submission" date="2018-03" db="EMBL/GenBank/DDBJ databases">
        <title>Genomic Encyclopedia of Archaeal and Bacterial Type Strains, Phase II (KMG-II): from individual species to whole genera.</title>
        <authorList>
            <person name="Goeker M."/>
        </authorList>
    </citation>
    <scope>NUCLEOTIDE SEQUENCE [LARGE SCALE GENOMIC DNA]</scope>
    <source>
        <strain evidence="11 12">DSM 100065</strain>
    </source>
</reference>
<keyword evidence="12" id="KW-1185">Reference proteome</keyword>
<dbReference type="InterPro" id="IPR009075">
    <property type="entry name" value="AcylCo_DH/oxidase_C"/>
</dbReference>
<dbReference type="PANTHER" id="PTHR43292">
    <property type="entry name" value="ACYL-COA DEHYDROGENASE"/>
    <property type="match status" value="1"/>
</dbReference>
<comment type="similarity">
    <text evidence="2 6">Belongs to the acyl-CoA dehydrogenase family.</text>
</comment>
<evidence type="ECO:0000256" key="6">
    <source>
        <dbReference type="RuleBase" id="RU362125"/>
    </source>
</evidence>
<dbReference type="AlphaFoldDB" id="A0A2T1A643"/>
<evidence type="ECO:0000256" key="1">
    <source>
        <dbReference type="ARBA" id="ARBA00001974"/>
    </source>
</evidence>
<keyword evidence="3 6" id="KW-0285">Flavoprotein</keyword>
<dbReference type="FunFam" id="2.40.110.10:FF:000011">
    <property type="entry name" value="Acyl-CoA dehydrogenase FadE34"/>
    <property type="match status" value="1"/>
</dbReference>
<dbReference type="EMBL" id="PVUE01000001">
    <property type="protein sequence ID" value="PRZ44056.1"/>
    <property type="molecule type" value="Genomic_DNA"/>
</dbReference>
<organism evidence="11 12">
    <name type="scientific">Antricoccus suffuscus</name>
    <dbReference type="NCBI Taxonomy" id="1629062"/>
    <lineage>
        <taxon>Bacteria</taxon>
        <taxon>Bacillati</taxon>
        <taxon>Actinomycetota</taxon>
        <taxon>Actinomycetes</taxon>
        <taxon>Geodermatophilales</taxon>
        <taxon>Antricoccaceae</taxon>
        <taxon>Antricoccus</taxon>
    </lineage>
</organism>
<feature type="domain" description="Acyl-CoA dehydrogenase/oxidase N-terminal" evidence="10">
    <location>
        <begin position="31"/>
        <end position="109"/>
    </location>
</feature>
<protein>
    <submittedName>
        <fullName evidence="11">Alkylation response protein AidB-like acyl-CoA dehydrogenase</fullName>
    </submittedName>
</protein>
<dbReference type="Proteomes" id="UP000237752">
    <property type="component" value="Unassembled WGS sequence"/>
</dbReference>
<dbReference type="InterPro" id="IPR013786">
    <property type="entry name" value="AcylCoA_DH/ox_N"/>
</dbReference>
<comment type="cofactor">
    <cofactor evidence="1 6">
        <name>FAD</name>
        <dbReference type="ChEBI" id="CHEBI:57692"/>
    </cofactor>
</comment>
<dbReference type="InterPro" id="IPR006091">
    <property type="entry name" value="Acyl-CoA_Oxase/DH_mid-dom"/>
</dbReference>
<dbReference type="Gene3D" id="1.20.140.10">
    <property type="entry name" value="Butyryl-CoA Dehydrogenase, subunit A, domain 3"/>
    <property type="match status" value="1"/>
</dbReference>
<evidence type="ECO:0000313" key="12">
    <source>
        <dbReference type="Proteomes" id="UP000237752"/>
    </source>
</evidence>
<dbReference type="Gene3D" id="1.10.540.10">
    <property type="entry name" value="Acyl-CoA dehydrogenase/oxidase, N-terminal domain"/>
    <property type="match status" value="1"/>
</dbReference>
<keyword evidence="5 6" id="KW-0560">Oxidoreductase</keyword>
<dbReference type="InterPro" id="IPR046373">
    <property type="entry name" value="Acyl-CoA_Oxase/DH_mid-dom_sf"/>
</dbReference>
<dbReference type="InterPro" id="IPR052161">
    <property type="entry name" value="Mycobact_Acyl-CoA_DH"/>
</dbReference>
<evidence type="ECO:0000256" key="7">
    <source>
        <dbReference type="SAM" id="MobiDB-lite"/>
    </source>
</evidence>
<comment type="caution">
    <text evidence="11">The sequence shown here is derived from an EMBL/GenBank/DDBJ whole genome shotgun (WGS) entry which is preliminary data.</text>
</comment>
<sequence>MSTPAQPDADSVRAEARAWIQSNWDPDLSLVEWRRRLVDAGWATPSWPERWHGRDLPKWADDVVSEEIRAGGAVGLPLGTGTNLAAPTILAQGSDELRDRFLAPILTGEETWCQLFSEPGAGSDLAGLTTRAERDGDAWVINGQKVWNTSAHHADFGLLVARTDWDAPKHRGLTYFVIPMHQEGVEARPLRQMNNHASFNEVFMTDARIPHEYMVGQQGDGWRVALTTLAFERKFGSLARPQYGDAPGRALDEARAEAAAHFETYKWYPQRAGRVDLVVSRAQATGKDKDPVVRQEIARLLSMQKAAQWTADRARAARSLDRTPGPEGSIGKLANSDIARQASVVHGMISGADGMLTGADSPLDGVVAEVLISVPAQSIAGGTDQIQRNILSEKALGLPREPSFDKDKPFRDVPHNR</sequence>
<evidence type="ECO:0000259" key="8">
    <source>
        <dbReference type="Pfam" id="PF00441"/>
    </source>
</evidence>
<evidence type="ECO:0000259" key="10">
    <source>
        <dbReference type="Pfam" id="PF02771"/>
    </source>
</evidence>
<dbReference type="Pfam" id="PF00441">
    <property type="entry name" value="Acyl-CoA_dh_1"/>
    <property type="match status" value="1"/>
</dbReference>
<evidence type="ECO:0000259" key="9">
    <source>
        <dbReference type="Pfam" id="PF02770"/>
    </source>
</evidence>
<feature type="compositionally biased region" description="Basic and acidic residues" evidence="7">
    <location>
        <begin position="402"/>
        <end position="417"/>
    </location>
</feature>
<feature type="region of interest" description="Disordered" evidence="7">
    <location>
        <begin position="397"/>
        <end position="417"/>
    </location>
</feature>
<dbReference type="RefSeq" id="WP_106347113.1">
    <property type="nucleotide sequence ID" value="NZ_PVUE01000001.1"/>
</dbReference>
<evidence type="ECO:0000256" key="5">
    <source>
        <dbReference type="ARBA" id="ARBA00023002"/>
    </source>
</evidence>
<evidence type="ECO:0000313" key="11">
    <source>
        <dbReference type="EMBL" id="PRZ44056.1"/>
    </source>
</evidence>
<feature type="domain" description="Acyl-CoA dehydrogenase/oxidase C-terminal" evidence="8">
    <location>
        <begin position="289"/>
        <end position="395"/>
    </location>
</feature>
<dbReference type="SUPFAM" id="SSF47203">
    <property type="entry name" value="Acyl-CoA dehydrogenase C-terminal domain-like"/>
    <property type="match status" value="1"/>
</dbReference>
<dbReference type="GO" id="GO:0016627">
    <property type="term" value="F:oxidoreductase activity, acting on the CH-CH group of donors"/>
    <property type="evidence" value="ECO:0007669"/>
    <property type="project" value="InterPro"/>
</dbReference>
<name>A0A2T1A643_9ACTN</name>
<accession>A0A2T1A643</accession>
<keyword evidence="4 6" id="KW-0274">FAD</keyword>
<evidence type="ECO:0000256" key="2">
    <source>
        <dbReference type="ARBA" id="ARBA00009347"/>
    </source>
</evidence>
<dbReference type="GO" id="GO:0005886">
    <property type="term" value="C:plasma membrane"/>
    <property type="evidence" value="ECO:0007669"/>
    <property type="project" value="TreeGrafter"/>
</dbReference>
<dbReference type="PANTHER" id="PTHR43292:SF4">
    <property type="entry name" value="ACYL-COA DEHYDROGENASE FADE34"/>
    <property type="match status" value="1"/>
</dbReference>
<dbReference type="Pfam" id="PF02771">
    <property type="entry name" value="Acyl-CoA_dh_N"/>
    <property type="match status" value="1"/>
</dbReference>
<evidence type="ECO:0000256" key="4">
    <source>
        <dbReference type="ARBA" id="ARBA00022827"/>
    </source>
</evidence>
<feature type="domain" description="Acyl-CoA oxidase/dehydrogenase middle" evidence="9">
    <location>
        <begin position="113"/>
        <end position="204"/>
    </location>
</feature>
<proteinExistence type="inferred from homology"/>
<dbReference type="SUPFAM" id="SSF56645">
    <property type="entry name" value="Acyl-CoA dehydrogenase NM domain-like"/>
    <property type="match status" value="1"/>
</dbReference>
<gene>
    <name evidence="11" type="ORF">CLV47_101180</name>
</gene>